<feature type="domain" description="Xaa-Pro dipeptidyl-peptidase C-terminal" evidence="3">
    <location>
        <begin position="352"/>
        <end position="573"/>
    </location>
</feature>
<evidence type="ECO:0000313" key="4">
    <source>
        <dbReference type="EMBL" id="MBB4740342.1"/>
    </source>
</evidence>
<dbReference type="Pfam" id="PF02129">
    <property type="entry name" value="Peptidase_S15"/>
    <property type="match status" value="1"/>
</dbReference>
<dbReference type="AlphaFoldDB" id="A0A7W7M7X6"/>
<dbReference type="EMBL" id="JACHNB010000001">
    <property type="protein sequence ID" value="MBB4740342.1"/>
    <property type="molecule type" value="Genomic_DNA"/>
</dbReference>
<protein>
    <submittedName>
        <fullName evidence="4">Putative CocE/NonD family hydrolase</fullName>
    </submittedName>
</protein>
<keyword evidence="1 4" id="KW-0378">Hydrolase</keyword>
<evidence type="ECO:0000256" key="2">
    <source>
        <dbReference type="SAM" id="SignalP"/>
    </source>
</evidence>
<dbReference type="NCBIfam" id="TIGR00976">
    <property type="entry name" value="CocE_NonD"/>
    <property type="match status" value="1"/>
</dbReference>
<sequence length="599" mass="64589">MTIRRRTTAAAGALITIAALAVGGPAAAAAAPSAGPGGVTHEENPRVPEGAVWTEAYFPSADGSGVELHADVLRPAHLPAGAKTPVILAVGPYFAHAGQTGPEGWTQTGPSSRFADFTTGTNLFARGYTYVMVDLRGFGGSTGCLDWVGPGEQADVRAAIQWSASQPWSTGKVGMYGKSYDAVTGLVGNNLRLKPLKAVVAQEPVWNMYNYLFSNSVPRPNVTGTPNAYNSIATLAPLPDDSARYRANAAYEQSHPECLSDNLTNNNNPDLSSSYWRARNLAAQAKGTNTPLFVTQGFIEPNTKPEDMDEFLANHHGVERGWLGQWEHVRGNETNSSGQLLMGRAGFFDEVMRLYDYYLKGIRPAVHDPAFAIEDSTGAWRAQPTWPIAQSYPTLKLPDGQYVDDGVASALAAPAASGDQQWDMEHYADPAPPAAKGFAPLADDAHSYFRWSAPVTSPVRITATPRVTLNASAAGNVLVRLWDVAPDGTGVMFDENVALIERAGRVGFDLKSTDWTFQTGHRLAVQIGTIGSGSWLDTPSGNTIQVSRTRLSLALQNPRYDVPTQGDRSPYLDTYLRQYTRTFPEVGEGTFRLAVDKRR</sequence>
<name>A0A7W7M7X6_9ACTN</name>
<gene>
    <name evidence="4" type="ORF">BJY16_003801</name>
</gene>
<dbReference type="InterPro" id="IPR008979">
    <property type="entry name" value="Galactose-bd-like_sf"/>
</dbReference>
<evidence type="ECO:0000256" key="1">
    <source>
        <dbReference type="ARBA" id="ARBA00022801"/>
    </source>
</evidence>
<dbReference type="Gene3D" id="2.60.120.260">
    <property type="entry name" value="Galactose-binding domain-like"/>
    <property type="match status" value="1"/>
</dbReference>
<dbReference type="InterPro" id="IPR005674">
    <property type="entry name" value="CocE/Ser_esterase"/>
</dbReference>
<dbReference type="Pfam" id="PF08530">
    <property type="entry name" value="PepX_C"/>
    <property type="match status" value="1"/>
</dbReference>
<accession>A0A7W7M7X6</accession>
<dbReference type="InterPro" id="IPR013736">
    <property type="entry name" value="Xaa-Pro_dipept_C"/>
</dbReference>
<reference evidence="4 5" key="1">
    <citation type="submission" date="2020-08" db="EMBL/GenBank/DDBJ databases">
        <title>Sequencing the genomes of 1000 actinobacteria strains.</title>
        <authorList>
            <person name="Klenk H.-P."/>
        </authorList>
    </citation>
    <scope>NUCLEOTIDE SEQUENCE [LARGE SCALE GENOMIC DNA]</scope>
    <source>
        <strain evidence="4 5">DSM 45809</strain>
    </source>
</reference>
<proteinExistence type="predicted"/>
<comment type="caution">
    <text evidence="4">The sequence shown here is derived from an EMBL/GenBank/DDBJ whole genome shotgun (WGS) entry which is preliminary data.</text>
</comment>
<dbReference type="InterPro" id="IPR029058">
    <property type="entry name" value="AB_hydrolase_fold"/>
</dbReference>
<keyword evidence="2" id="KW-0732">Signal</keyword>
<dbReference type="RefSeq" id="WP_185040827.1">
    <property type="nucleotide sequence ID" value="NZ_BAABFG010000005.1"/>
</dbReference>
<dbReference type="Gene3D" id="3.40.50.1820">
    <property type="entry name" value="alpha/beta hydrolase"/>
    <property type="match status" value="2"/>
</dbReference>
<dbReference type="SMART" id="SM00939">
    <property type="entry name" value="PepX_C"/>
    <property type="match status" value="1"/>
</dbReference>
<keyword evidence="5" id="KW-1185">Reference proteome</keyword>
<organism evidence="4 5">
    <name type="scientific">Actinoplanes octamycinicus</name>
    <dbReference type="NCBI Taxonomy" id="135948"/>
    <lineage>
        <taxon>Bacteria</taxon>
        <taxon>Bacillati</taxon>
        <taxon>Actinomycetota</taxon>
        <taxon>Actinomycetes</taxon>
        <taxon>Micromonosporales</taxon>
        <taxon>Micromonosporaceae</taxon>
        <taxon>Actinoplanes</taxon>
    </lineage>
</organism>
<dbReference type="GO" id="GO:0008239">
    <property type="term" value="F:dipeptidyl-peptidase activity"/>
    <property type="evidence" value="ECO:0007669"/>
    <property type="project" value="InterPro"/>
</dbReference>
<dbReference type="InterPro" id="IPR000383">
    <property type="entry name" value="Xaa-Pro-like_dom"/>
</dbReference>
<evidence type="ECO:0000259" key="3">
    <source>
        <dbReference type="SMART" id="SM00939"/>
    </source>
</evidence>
<dbReference type="SUPFAM" id="SSF53474">
    <property type="entry name" value="alpha/beta-Hydrolases"/>
    <property type="match status" value="1"/>
</dbReference>
<feature type="chain" id="PRO_5030775293" evidence="2">
    <location>
        <begin position="29"/>
        <end position="599"/>
    </location>
</feature>
<dbReference type="SUPFAM" id="SSF49785">
    <property type="entry name" value="Galactose-binding domain-like"/>
    <property type="match status" value="1"/>
</dbReference>
<dbReference type="Proteomes" id="UP000546162">
    <property type="component" value="Unassembled WGS sequence"/>
</dbReference>
<feature type="signal peptide" evidence="2">
    <location>
        <begin position="1"/>
        <end position="28"/>
    </location>
</feature>
<evidence type="ECO:0000313" key="5">
    <source>
        <dbReference type="Proteomes" id="UP000546162"/>
    </source>
</evidence>